<gene>
    <name evidence="2" type="ORF">F2P81_019516</name>
</gene>
<feature type="region of interest" description="Disordered" evidence="1">
    <location>
        <begin position="1"/>
        <end position="28"/>
    </location>
</feature>
<dbReference type="EMBL" id="VEVO01000017">
    <property type="protein sequence ID" value="KAF0028429.1"/>
    <property type="molecule type" value="Genomic_DNA"/>
</dbReference>
<sequence length="155" mass="17513">MRNDSFRSDARAKLARRGGKASEGLEAAERKCRTDERRWVAESPQLFHRPFRIYRQTAIAAEQRSAFVDDPAGCNCAHSDAVRTCGLRSRFPVEFTAGRFLEETMKSHHVEVFPPEEADLIVLTWHAAAFNPEARRGKTRGRQSDGGRTDGRRAP</sequence>
<protein>
    <submittedName>
        <fullName evidence="2">Uncharacterized protein</fullName>
    </submittedName>
</protein>
<evidence type="ECO:0000256" key="1">
    <source>
        <dbReference type="SAM" id="MobiDB-lite"/>
    </source>
</evidence>
<feature type="compositionally biased region" description="Basic and acidic residues" evidence="1">
    <location>
        <begin position="1"/>
        <end position="12"/>
    </location>
</feature>
<dbReference type="AlphaFoldDB" id="A0A6A4S7C4"/>
<organism evidence="2 3">
    <name type="scientific">Scophthalmus maximus</name>
    <name type="common">Turbot</name>
    <name type="synonym">Psetta maxima</name>
    <dbReference type="NCBI Taxonomy" id="52904"/>
    <lineage>
        <taxon>Eukaryota</taxon>
        <taxon>Metazoa</taxon>
        <taxon>Chordata</taxon>
        <taxon>Craniata</taxon>
        <taxon>Vertebrata</taxon>
        <taxon>Euteleostomi</taxon>
        <taxon>Actinopterygii</taxon>
        <taxon>Neopterygii</taxon>
        <taxon>Teleostei</taxon>
        <taxon>Neoteleostei</taxon>
        <taxon>Acanthomorphata</taxon>
        <taxon>Carangaria</taxon>
        <taxon>Pleuronectiformes</taxon>
        <taxon>Pleuronectoidei</taxon>
        <taxon>Scophthalmidae</taxon>
        <taxon>Scophthalmus</taxon>
    </lineage>
</organism>
<accession>A0A6A4S7C4</accession>
<reference evidence="2 3" key="1">
    <citation type="submission" date="2019-06" db="EMBL/GenBank/DDBJ databases">
        <title>Draft genomes of female and male turbot (Scophthalmus maximus).</title>
        <authorList>
            <person name="Xu H."/>
            <person name="Xu X.-W."/>
            <person name="Shao C."/>
            <person name="Chen S."/>
        </authorList>
    </citation>
    <scope>NUCLEOTIDE SEQUENCE [LARGE SCALE GENOMIC DNA]</scope>
    <source>
        <strain evidence="2">Ysfricsl-2016a</strain>
        <tissue evidence="2">Blood</tissue>
    </source>
</reference>
<comment type="caution">
    <text evidence="2">The sequence shown here is derived from an EMBL/GenBank/DDBJ whole genome shotgun (WGS) entry which is preliminary data.</text>
</comment>
<proteinExistence type="predicted"/>
<name>A0A6A4S7C4_SCOMX</name>
<feature type="compositionally biased region" description="Basic and acidic residues" evidence="1">
    <location>
        <begin position="142"/>
        <end position="155"/>
    </location>
</feature>
<feature type="region of interest" description="Disordered" evidence="1">
    <location>
        <begin position="133"/>
        <end position="155"/>
    </location>
</feature>
<dbReference type="Proteomes" id="UP000438429">
    <property type="component" value="Unassembled WGS sequence"/>
</dbReference>
<evidence type="ECO:0000313" key="3">
    <source>
        <dbReference type="Proteomes" id="UP000438429"/>
    </source>
</evidence>
<evidence type="ECO:0000313" key="2">
    <source>
        <dbReference type="EMBL" id="KAF0028429.1"/>
    </source>
</evidence>